<keyword evidence="1" id="KW-0175">Coiled coil</keyword>
<reference evidence="4" key="2">
    <citation type="submission" date="2024-04" db="EMBL/GenBank/DDBJ databases">
        <authorList>
            <person name="Chen Y."/>
            <person name="Shah S."/>
            <person name="Dougan E. K."/>
            <person name="Thang M."/>
            <person name="Chan C."/>
        </authorList>
    </citation>
    <scope>NUCLEOTIDE SEQUENCE [LARGE SCALE GENOMIC DNA]</scope>
</reference>
<accession>A0A9P1G4Y7</accession>
<evidence type="ECO:0000313" key="4">
    <source>
        <dbReference type="EMBL" id="CAL1153593.1"/>
    </source>
</evidence>
<proteinExistence type="predicted"/>
<feature type="compositionally biased region" description="Basic and acidic residues" evidence="2">
    <location>
        <begin position="276"/>
        <end position="294"/>
    </location>
</feature>
<comment type="caution">
    <text evidence="3">The sequence shown here is derived from an EMBL/GenBank/DDBJ whole genome shotgun (WGS) entry which is preliminary data.</text>
</comment>
<evidence type="ECO:0000256" key="1">
    <source>
        <dbReference type="SAM" id="Coils"/>
    </source>
</evidence>
<feature type="compositionally biased region" description="Basic and acidic residues" evidence="2">
    <location>
        <begin position="607"/>
        <end position="626"/>
    </location>
</feature>
<keyword evidence="5" id="KW-1185">Reference proteome</keyword>
<feature type="compositionally biased region" description="Polar residues" evidence="2">
    <location>
        <begin position="576"/>
        <end position="592"/>
    </location>
</feature>
<feature type="coiled-coil region" evidence="1">
    <location>
        <begin position="82"/>
        <end position="109"/>
    </location>
</feature>
<evidence type="ECO:0000256" key="2">
    <source>
        <dbReference type="SAM" id="MobiDB-lite"/>
    </source>
</evidence>
<gene>
    <name evidence="3" type="ORF">C1SCF055_LOCUS26352</name>
</gene>
<feature type="compositionally biased region" description="Polar residues" evidence="2">
    <location>
        <begin position="543"/>
        <end position="554"/>
    </location>
</feature>
<evidence type="ECO:0000313" key="3">
    <source>
        <dbReference type="EMBL" id="CAI4000218.1"/>
    </source>
</evidence>
<sequence length="636" mass="71154">MDIFKLRRARHTKWVEQYLIDQRLKPLEPPEIAVLRKDREAMGMEKGLTDGEMKWLGWVEADALLNGLNHILTDNMGAVTRILQLLDENDKALRYIEQLNEKIDDQNMTIETQAHVLRMLGWPTLVTEEEFEVIEIEDAEPVTQQPVQLMDVADSDMDEHAKTAMDDLKTTVDEQPKKDVKTAVDEKTVVDIKQPKTDVKTAVDEKTVVDIKQPKTAVDEQPKTANKMGGKPKLANVKVAKTDGKTNLAKVAKTDGKTNPAKVASKTNGPKPAIKSTDKQKPKVDEEMNMDPKHSKVAKTQQPHVQLPAKKAMPKPREKLADKADNSVKCVLQDSKLKDLCWRLPVLILINLIFEDLEKWNGIWFDHRPSGTTETILSKEDVLSCAGRVEISQKINDLVTKDAVKLFSKASSPDVVISRQILGDSLWILEIVALLDIVVNKITNNVPSAVLQLLALDLKALMQNLRKVRRSWKHIQKKNDLPGWPQAALRYPEILKVVEIMQDPEGADDSQDTEAMEVPMPASHETSRRGRPGIDYSLELTMLDSTGGSSSDQPEGTAADQREQSKTDQPDKETSDQFTDDQPGTDMDNSAAQPDKKDLEGTTCDQPDEKKPLEEDAKPDVEEPMAKKQKVGRAVA</sequence>
<evidence type="ECO:0000313" key="5">
    <source>
        <dbReference type="Proteomes" id="UP001152797"/>
    </source>
</evidence>
<protein>
    <submittedName>
        <fullName evidence="3">Uncharacterized protein</fullName>
    </submittedName>
</protein>
<dbReference type="EMBL" id="CAMXCT020002752">
    <property type="protein sequence ID" value="CAL1153593.1"/>
    <property type="molecule type" value="Genomic_DNA"/>
</dbReference>
<feature type="compositionally biased region" description="Basic and acidic residues" evidence="2">
    <location>
        <begin position="560"/>
        <end position="575"/>
    </location>
</feature>
<dbReference type="EMBL" id="CAMXCT010002752">
    <property type="protein sequence ID" value="CAI4000218.1"/>
    <property type="molecule type" value="Genomic_DNA"/>
</dbReference>
<dbReference type="AlphaFoldDB" id="A0A9P1G4Y7"/>
<feature type="region of interest" description="Disordered" evidence="2">
    <location>
        <begin position="255"/>
        <end position="316"/>
    </location>
</feature>
<organism evidence="3">
    <name type="scientific">Cladocopium goreaui</name>
    <dbReference type="NCBI Taxonomy" id="2562237"/>
    <lineage>
        <taxon>Eukaryota</taxon>
        <taxon>Sar</taxon>
        <taxon>Alveolata</taxon>
        <taxon>Dinophyceae</taxon>
        <taxon>Suessiales</taxon>
        <taxon>Symbiodiniaceae</taxon>
        <taxon>Cladocopium</taxon>
    </lineage>
</organism>
<feature type="region of interest" description="Disordered" evidence="2">
    <location>
        <begin position="505"/>
        <end position="636"/>
    </location>
</feature>
<dbReference type="EMBL" id="CAMXCT030002752">
    <property type="protein sequence ID" value="CAL4787530.1"/>
    <property type="molecule type" value="Genomic_DNA"/>
</dbReference>
<reference evidence="3" key="1">
    <citation type="submission" date="2022-10" db="EMBL/GenBank/DDBJ databases">
        <authorList>
            <person name="Chen Y."/>
            <person name="Dougan E. K."/>
            <person name="Chan C."/>
            <person name="Rhodes N."/>
            <person name="Thang M."/>
        </authorList>
    </citation>
    <scope>NUCLEOTIDE SEQUENCE</scope>
</reference>
<feature type="compositionally biased region" description="Acidic residues" evidence="2">
    <location>
        <begin position="505"/>
        <end position="515"/>
    </location>
</feature>
<feature type="compositionally biased region" description="Basic residues" evidence="2">
    <location>
        <begin position="627"/>
        <end position="636"/>
    </location>
</feature>
<dbReference type="Proteomes" id="UP001152797">
    <property type="component" value="Unassembled WGS sequence"/>
</dbReference>
<name>A0A9P1G4Y7_9DINO</name>